<dbReference type="OrthoDB" id="78237at2759"/>
<feature type="chain" id="PRO_5012872476" description="Agenet domain-containing protein" evidence="2">
    <location>
        <begin position="21"/>
        <end position="299"/>
    </location>
</feature>
<protein>
    <recommendedName>
        <fullName evidence="5">Agenet domain-containing protein</fullName>
    </recommendedName>
</protein>
<feature type="region of interest" description="Disordered" evidence="1">
    <location>
        <begin position="181"/>
        <end position="235"/>
    </location>
</feature>
<dbReference type="EMBL" id="NBNE01002197">
    <property type="protein sequence ID" value="OWZ11193.1"/>
    <property type="molecule type" value="Genomic_DNA"/>
</dbReference>
<feature type="compositionally biased region" description="Basic and acidic residues" evidence="1">
    <location>
        <begin position="271"/>
        <end position="284"/>
    </location>
</feature>
<dbReference type="CDD" id="cd04508">
    <property type="entry name" value="Tudor_SF"/>
    <property type="match status" value="1"/>
</dbReference>
<feature type="signal peptide" evidence="2">
    <location>
        <begin position="1"/>
        <end position="20"/>
    </location>
</feature>
<feature type="compositionally biased region" description="Low complexity" evidence="1">
    <location>
        <begin position="51"/>
        <end position="91"/>
    </location>
</feature>
<evidence type="ECO:0008006" key="5">
    <source>
        <dbReference type="Google" id="ProtNLM"/>
    </source>
</evidence>
<reference evidence="4" key="1">
    <citation type="submission" date="2017-03" db="EMBL/GenBank/DDBJ databases">
        <title>Phytopthora megakarya and P. palmivora, two closely related causual agents of cacao black pod achieved similar genome size and gene model numbers by different mechanisms.</title>
        <authorList>
            <person name="Ali S."/>
            <person name="Shao J."/>
            <person name="Larry D.J."/>
            <person name="Kronmiller B."/>
            <person name="Shen D."/>
            <person name="Strem M.D."/>
            <person name="Melnick R.L."/>
            <person name="Guiltinan M.J."/>
            <person name="Tyler B.M."/>
            <person name="Meinhardt L.W."/>
            <person name="Bailey B.A."/>
        </authorList>
    </citation>
    <scope>NUCLEOTIDE SEQUENCE [LARGE SCALE GENOMIC DNA]</scope>
    <source>
        <strain evidence="4">zdho120</strain>
    </source>
</reference>
<feature type="compositionally biased region" description="Basic residues" evidence="1">
    <location>
        <begin position="38"/>
        <end position="50"/>
    </location>
</feature>
<feature type="compositionally biased region" description="Low complexity" evidence="1">
    <location>
        <begin position="215"/>
        <end position="224"/>
    </location>
</feature>
<keyword evidence="4" id="KW-1185">Reference proteome</keyword>
<sequence>MTELSFLARLVLTLLLSALSLFVYKRLQPPAAPQPSTKRSKRRSKKKSKKSAASDSASPPQQSQQKPPTSSAPATAASNADTSSISDSDSDDGLSAAQVLTMCKFKPKNLGGTRLAQKIKASLPSADVPKFAVDQQVLARFGGGDQWFSAAVLEQRKGNEYHLKYDDGEVEYRVAAKFIKARPTKSDDSGDSESSEAGMTAEAGRVTEDVAMQESLSDSDLSGSNDDDGWEVVGSSIAKRQTSRLQAAAQTEVLVAGLTKRQRENRRKKERQREKKEMLRQYAQKDDLDARARWRYVPS</sequence>
<keyword evidence="2" id="KW-0732">Signal</keyword>
<comment type="caution">
    <text evidence="3">The sequence shown here is derived from an EMBL/GenBank/DDBJ whole genome shotgun (WGS) entry which is preliminary data.</text>
</comment>
<dbReference type="Gene3D" id="2.30.30.140">
    <property type="match status" value="1"/>
</dbReference>
<organism evidence="3 4">
    <name type="scientific">Phytophthora megakarya</name>
    <dbReference type="NCBI Taxonomy" id="4795"/>
    <lineage>
        <taxon>Eukaryota</taxon>
        <taxon>Sar</taxon>
        <taxon>Stramenopiles</taxon>
        <taxon>Oomycota</taxon>
        <taxon>Peronosporomycetes</taxon>
        <taxon>Peronosporales</taxon>
        <taxon>Peronosporaceae</taxon>
        <taxon>Phytophthora</taxon>
    </lineage>
</organism>
<evidence type="ECO:0000256" key="2">
    <source>
        <dbReference type="SAM" id="SignalP"/>
    </source>
</evidence>
<feature type="region of interest" description="Disordered" evidence="1">
    <location>
        <begin position="256"/>
        <end position="284"/>
    </location>
</feature>
<evidence type="ECO:0000313" key="3">
    <source>
        <dbReference type="EMBL" id="OWZ11193.1"/>
    </source>
</evidence>
<dbReference type="Proteomes" id="UP000198211">
    <property type="component" value="Unassembled WGS sequence"/>
</dbReference>
<dbReference type="AlphaFoldDB" id="A0A225W0H1"/>
<feature type="region of interest" description="Disordered" evidence="1">
    <location>
        <begin position="28"/>
        <end position="91"/>
    </location>
</feature>
<accession>A0A225W0H1</accession>
<proteinExistence type="predicted"/>
<name>A0A225W0H1_9STRA</name>
<gene>
    <name evidence="3" type="ORF">PHMEG_00015823</name>
</gene>
<evidence type="ECO:0000313" key="4">
    <source>
        <dbReference type="Proteomes" id="UP000198211"/>
    </source>
</evidence>
<evidence type="ECO:0000256" key="1">
    <source>
        <dbReference type="SAM" id="MobiDB-lite"/>
    </source>
</evidence>